<evidence type="ECO:0000259" key="5">
    <source>
        <dbReference type="PROSITE" id="PS51782"/>
    </source>
</evidence>
<evidence type="ECO:0000256" key="3">
    <source>
        <dbReference type="ARBA" id="ARBA00044955"/>
    </source>
</evidence>
<evidence type="ECO:0000313" key="7">
    <source>
        <dbReference type="Proteomes" id="UP000016923"/>
    </source>
</evidence>
<dbReference type="Gene3D" id="3.10.350.10">
    <property type="entry name" value="LysM domain"/>
    <property type="match status" value="3"/>
</dbReference>
<dbReference type="OrthoDB" id="5985073at2759"/>
<comment type="similarity">
    <text evidence="3">Belongs to the secreted LysM effector family.</text>
</comment>
<protein>
    <recommendedName>
        <fullName evidence="5">LysM domain-containing protein</fullName>
    </recommendedName>
</protein>
<dbReference type="Proteomes" id="UP000016923">
    <property type="component" value="Unassembled WGS sequence"/>
</dbReference>
<dbReference type="PANTHER" id="PTHR34997:SF16">
    <property type="entry name" value="LYSM DOMAIN-CONTAINING PROTEIN"/>
    <property type="match status" value="1"/>
</dbReference>
<feature type="domain" description="LysM" evidence="5">
    <location>
        <begin position="296"/>
        <end position="341"/>
    </location>
</feature>
<sequence length="547" mass="57582">MTRLFTASYSCLLHLLFVQPFNTSSTIMPSSLLSSVLLLVATTSVKASTHAHNHAHDVHNELFSRSGNAAQAGHIAFIQSDVNATGYNIVEPGTIANGSSQTISSDCMSAVEATVLCDSQLSLIAGSDYFMEQDPSTLEAICTASCASSLADYHHNVAAKCSGQPEAWPGYPATYFGDLVWSSYNLTCLADPTTGSSCMSYLFNATGDSEDVSALDLPDDLLCSPCVLALYRVLQGTAYSYYDDQMASDWKAIQEKCGVTYPTDVTPNPTNVTDIPGFAAPGDASENSTITCLSGNMYTVASGDNCIAISQQNNVSTGTLQILNNIYNDCSNLIAGASVCLPNQCQTYTVQPNDTCSKITSSYGINFSQFRSWNPSINSYCSNIVSGHLVCVGVPGEAYTGTLIPGATATQTAVYATATVPAPSNIAKDTTTHCGEYYTAVSGDNCALIATNNTISIDLFLAINPSLDTKCTNLLVGLAYCVFPTADWNATSSSSGSAPPTTSTLAYVSAPAPTPTGTTSKCYKYHTVVSGDYCGLIESHVVTPGMR</sequence>
<proteinExistence type="inferred from homology"/>
<feature type="chain" id="PRO_5004507948" description="LysM domain-containing protein" evidence="4">
    <location>
        <begin position="48"/>
        <end position="547"/>
    </location>
</feature>
<dbReference type="SMART" id="SM00257">
    <property type="entry name" value="LysM"/>
    <property type="match status" value="3"/>
</dbReference>
<organism evidence="6 7">
    <name type="scientific">Ophiostoma piceae (strain UAMH 11346)</name>
    <name type="common">Sap stain fungus</name>
    <dbReference type="NCBI Taxonomy" id="1262450"/>
    <lineage>
        <taxon>Eukaryota</taxon>
        <taxon>Fungi</taxon>
        <taxon>Dikarya</taxon>
        <taxon>Ascomycota</taxon>
        <taxon>Pezizomycotina</taxon>
        <taxon>Sordariomycetes</taxon>
        <taxon>Sordariomycetidae</taxon>
        <taxon>Ophiostomatales</taxon>
        <taxon>Ophiostomataceae</taxon>
        <taxon>Ophiostoma</taxon>
    </lineage>
</organism>
<dbReference type="Pfam" id="PF01476">
    <property type="entry name" value="LysM"/>
    <property type="match status" value="3"/>
</dbReference>
<dbReference type="eggNOG" id="KOG2806">
    <property type="taxonomic scope" value="Eukaryota"/>
</dbReference>
<name>S3CZW7_OPHP1</name>
<feature type="signal peptide" evidence="4">
    <location>
        <begin position="1"/>
        <end position="47"/>
    </location>
</feature>
<evidence type="ECO:0000256" key="4">
    <source>
        <dbReference type="SAM" id="SignalP"/>
    </source>
</evidence>
<keyword evidence="2" id="KW-0843">Virulence</keyword>
<keyword evidence="1" id="KW-0147">Chitin-binding</keyword>
<evidence type="ECO:0000256" key="1">
    <source>
        <dbReference type="ARBA" id="ARBA00022669"/>
    </source>
</evidence>
<evidence type="ECO:0000256" key="2">
    <source>
        <dbReference type="ARBA" id="ARBA00023026"/>
    </source>
</evidence>
<reference evidence="6 7" key="1">
    <citation type="journal article" date="2013" name="BMC Genomics">
        <title>The genome and transcriptome of the pine saprophyte Ophiostoma piceae, and a comparison with the bark beetle-associated pine pathogen Grosmannia clavigera.</title>
        <authorList>
            <person name="Haridas S."/>
            <person name="Wang Y."/>
            <person name="Lim L."/>
            <person name="Massoumi Alamouti S."/>
            <person name="Jackman S."/>
            <person name="Docking R."/>
            <person name="Robertson G."/>
            <person name="Birol I."/>
            <person name="Bohlmann J."/>
            <person name="Breuil C."/>
        </authorList>
    </citation>
    <scope>NUCLEOTIDE SEQUENCE [LARGE SCALE GENOMIC DNA]</scope>
    <source>
        <strain evidence="6 7">UAMH 11346</strain>
    </source>
</reference>
<dbReference type="VEuPathDB" id="FungiDB:F503_02658"/>
<feature type="domain" description="LysM" evidence="5">
    <location>
        <begin position="436"/>
        <end position="482"/>
    </location>
</feature>
<dbReference type="InterPro" id="IPR018392">
    <property type="entry name" value="LysM"/>
</dbReference>
<dbReference type="HOGENOM" id="CLU_010591_5_3_1"/>
<dbReference type="InterPro" id="IPR052210">
    <property type="entry name" value="LysM1-like"/>
</dbReference>
<dbReference type="SUPFAM" id="SSF54106">
    <property type="entry name" value="LysM domain"/>
    <property type="match status" value="3"/>
</dbReference>
<evidence type="ECO:0000313" key="6">
    <source>
        <dbReference type="EMBL" id="EPE06530.1"/>
    </source>
</evidence>
<dbReference type="CDD" id="cd00118">
    <property type="entry name" value="LysM"/>
    <property type="match status" value="3"/>
</dbReference>
<dbReference type="OMA" id="YCEIVAL"/>
<dbReference type="GO" id="GO:0008061">
    <property type="term" value="F:chitin binding"/>
    <property type="evidence" value="ECO:0007669"/>
    <property type="project" value="UniProtKB-KW"/>
</dbReference>
<dbReference type="PROSITE" id="PS51782">
    <property type="entry name" value="LYSM"/>
    <property type="match status" value="3"/>
</dbReference>
<accession>S3CZW7</accession>
<dbReference type="AlphaFoldDB" id="S3CZW7"/>
<dbReference type="EMBL" id="KE148153">
    <property type="protein sequence ID" value="EPE06530.1"/>
    <property type="molecule type" value="Genomic_DNA"/>
</dbReference>
<feature type="domain" description="LysM" evidence="5">
    <location>
        <begin position="346"/>
        <end position="392"/>
    </location>
</feature>
<dbReference type="PANTHER" id="PTHR34997">
    <property type="entry name" value="AM15"/>
    <property type="match status" value="1"/>
</dbReference>
<keyword evidence="4" id="KW-0732">Signal</keyword>
<gene>
    <name evidence="6" type="ORF">F503_02658</name>
</gene>
<keyword evidence="7" id="KW-1185">Reference proteome</keyword>
<dbReference type="InterPro" id="IPR036779">
    <property type="entry name" value="LysM_dom_sf"/>
</dbReference>
<dbReference type="STRING" id="1262450.S3CZW7"/>